<evidence type="ECO:0000256" key="3">
    <source>
        <dbReference type="SAM" id="MobiDB-lite"/>
    </source>
</evidence>
<evidence type="ECO:0000259" key="5">
    <source>
        <dbReference type="Pfam" id="PF12849"/>
    </source>
</evidence>
<reference evidence="7" key="1">
    <citation type="journal article" date="2020" name="ISME J.">
        <title>Comparative genomics reveals insights into cyanobacterial evolution and habitat adaptation.</title>
        <authorList>
            <person name="Chen M.Y."/>
            <person name="Teng W.K."/>
            <person name="Zhao L."/>
            <person name="Hu C.X."/>
            <person name="Zhou Y.K."/>
            <person name="Han B.P."/>
            <person name="Song L.R."/>
            <person name="Shu W.S."/>
        </authorList>
    </citation>
    <scope>NUCLEOTIDE SEQUENCE [LARGE SCALE GENOMIC DNA]</scope>
    <source>
        <strain evidence="7">FACHB-251</strain>
    </source>
</reference>
<keyword evidence="7" id="KW-1185">Reference proteome</keyword>
<keyword evidence="4" id="KW-1133">Transmembrane helix</keyword>
<dbReference type="SUPFAM" id="SSF53850">
    <property type="entry name" value="Periplasmic binding protein-like II"/>
    <property type="match status" value="1"/>
</dbReference>
<name>A0A926WFG3_9NOST</name>
<protein>
    <submittedName>
        <fullName evidence="6">Substrate-binding domain-containing protein</fullName>
    </submittedName>
</protein>
<evidence type="ECO:0000256" key="2">
    <source>
        <dbReference type="ARBA" id="ARBA00022729"/>
    </source>
</evidence>
<evidence type="ECO:0000256" key="4">
    <source>
        <dbReference type="SAM" id="Phobius"/>
    </source>
</evidence>
<evidence type="ECO:0000313" key="6">
    <source>
        <dbReference type="EMBL" id="MBD2293595.1"/>
    </source>
</evidence>
<dbReference type="Proteomes" id="UP000662185">
    <property type="component" value="Unassembled WGS sequence"/>
</dbReference>
<dbReference type="PANTHER" id="PTHR30570:SF1">
    <property type="entry name" value="PHOSPHATE-BINDING PROTEIN PSTS"/>
    <property type="match status" value="1"/>
</dbReference>
<dbReference type="InterPro" id="IPR050811">
    <property type="entry name" value="Phosphate_ABC_transporter"/>
</dbReference>
<sequence length="1035" mass="111602">MWKQEKNDGVIVHLALSLALATTPLAANLLVSVPVLAELKSEVFTFPPPQTVERGTKVRIDGSMSLVMINQSLKDSFEKQFAGTQVEIGVNGTDAALKALLDGEIDIAAIARVLTPEEKSQGLEQVRLGREKIAIIVGANNPFQGSLTGEQFAKIFRGEITDWSELGGSSGKIRLIDRPPTSDTRNSFRDYPLFKSAEFSTGANATQVAEDKTAQIIKKLGTDGISYVIANQVSKLADVRIIKIQGITPDNSKYPFSQPLVYVYKQNPSPAVASFLGFTTAPVGQKAIEAARDAEASAIAASALQSFTPETKPVTTAASSDTPVVATAVQSETLPTANSSGNQQFVNPFEERNTAFLTVLSLLPIVGLGGFLAWWLKRKQQSADEKIAPLETSTASASIPETILTIPDQYSITPPVKSSTLTNGTSHSNQNATSTISNSEKNLTLTETETSPGSLKSVTAKSTNTATEVANYLDIATQTISLDCGEVVWDTEAPVAVVNTPYPSVPNIPEIAFNNNLELPTDELTTSLSELLDEPAESSAQNSTTFLSELLDEPAESSAQNSTTSLSELLDEPAESSAQNSTTSLSELLDDLAESSTQNSTTSLSELLDDLAESSTQNSTTSLSELLDNLAESSAQNSTTSLSELLDEPVESSAQNSTAFLSELLDEPVESSAQNSTAFLSELLDELVESSAQNSTTFLSELLGVLVTSADAESNTSLLKSPTVSTANSHQESMTSLSELLGLTPEEEGLDVEVVTDEGKNSLTDLSNEPEEIFNTLADEAELTADLAEELSLNLPIPYHLPEATINHAELEIDAETENITIDSIPEDFSLKSKAQTHTTQVVSWSDMSGDSSIVFTPRTPKWAYVSWYVSETHKEAVRKIGGTTLAVRLYDATDIDLSYQIPQVVQQYECEEIICDCYIAIPTSNRDYITEIGYITNNNSWLCIARSGKVRIFNRPGTDFWFVADTELVIHGSTEPGATVTIGDHRIKLESDGTFHLRVPFSDRLFNYLMTATAADGEHSITILKKFFQESSEN</sequence>
<evidence type="ECO:0000313" key="7">
    <source>
        <dbReference type="Proteomes" id="UP000662185"/>
    </source>
</evidence>
<feature type="region of interest" description="Disordered" evidence="3">
    <location>
        <begin position="415"/>
        <end position="461"/>
    </location>
</feature>
<accession>A0A926WFG3</accession>
<dbReference type="EMBL" id="JACJQU010000004">
    <property type="protein sequence ID" value="MBD2293595.1"/>
    <property type="molecule type" value="Genomic_DNA"/>
</dbReference>
<feature type="domain" description="PBP" evidence="5">
    <location>
        <begin position="56"/>
        <end position="281"/>
    </location>
</feature>
<feature type="region of interest" description="Disordered" evidence="3">
    <location>
        <begin position="716"/>
        <end position="736"/>
    </location>
</feature>
<dbReference type="Pfam" id="PF12849">
    <property type="entry name" value="PBP_like_2"/>
    <property type="match status" value="1"/>
</dbReference>
<dbReference type="PANTHER" id="PTHR30570">
    <property type="entry name" value="PERIPLASMIC PHOSPHATE BINDING COMPONENT OF PHOSPHATE ABC TRANSPORTER"/>
    <property type="match status" value="1"/>
</dbReference>
<comment type="similarity">
    <text evidence="1">Belongs to the CpcE/RpcE/PecE family.</text>
</comment>
<dbReference type="InterPro" id="IPR016024">
    <property type="entry name" value="ARM-type_fold"/>
</dbReference>
<dbReference type="CDD" id="cd13653">
    <property type="entry name" value="PBP2_phosphate_like_1"/>
    <property type="match status" value="1"/>
</dbReference>
<organism evidence="6 7">
    <name type="scientific">Anabaena sphaerica FACHB-251</name>
    <dbReference type="NCBI Taxonomy" id="2692883"/>
    <lineage>
        <taxon>Bacteria</taxon>
        <taxon>Bacillati</taxon>
        <taxon>Cyanobacteriota</taxon>
        <taxon>Cyanophyceae</taxon>
        <taxon>Nostocales</taxon>
        <taxon>Nostocaceae</taxon>
        <taxon>Anabaena</taxon>
    </lineage>
</organism>
<dbReference type="Pfam" id="PF16258">
    <property type="entry name" value="DUF4912"/>
    <property type="match status" value="1"/>
</dbReference>
<keyword evidence="4" id="KW-0472">Membrane</keyword>
<dbReference type="AlphaFoldDB" id="A0A926WFG3"/>
<feature type="transmembrane region" description="Helical" evidence="4">
    <location>
        <begin position="355"/>
        <end position="376"/>
    </location>
</feature>
<dbReference type="SUPFAM" id="SSF48371">
    <property type="entry name" value="ARM repeat"/>
    <property type="match status" value="1"/>
</dbReference>
<dbReference type="InterPro" id="IPR032585">
    <property type="entry name" value="DUF4912"/>
</dbReference>
<feature type="compositionally biased region" description="Polar residues" evidence="3">
    <location>
        <begin position="716"/>
        <end position="734"/>
    </location>
</feature>
<feature type="region of interest" description="Disordered" evidence="3">
    <location>
        <begin position="552"/>
        <end position="584"/>
    </location>
</feature>
<dbReference type="InterPro" id="IPR024370">
    <property type="entry name" value="PBP_domain"/>
</dbReference>
<feature type="compositionally biased region" description="Polar residues" evidence="3">
    <location>
        <begin position="557"/>
        <end position="567"/>
    </location>
</feature>
<keyword evidence="4" id="KW-0812">Transmembrane</keyword>
<proteinExistence type="inferred from homology"/>
<dbReference type="Gene3D" id="3.40.190.10">
    <property type="entry name" value="Periplasmic binding protein-like II"/>
    <property type="match status" value="2"/>
</dbReference>
<dbReference type="RefSeq" id="WP_190559177.1">
    <property type="nucleotide sequence ID" value="NZ_JACJQU010000004.1"/>
</dbReference>
<comment type="caution">
    <text evidence="6">The sequence shown here is derived from an EMBL/GenBank/DDBJ whole genome shotgun (WGS) entry which is preliminary data.</text>
</comment>
<keyword evidence="2" id="KW-0732">Signal</keyword>
<gene>
    <name evidence="6" type="ORF">H6G06_08860</name>
</gene>
<evidence type="ECO:0000256" key="1">
    <source>
        <dbReference type="ARBA" id="ARBA00009299"/>
    </source>
</evidence>